<feature type="domain" description="Flagellin C-terminal" evidence="5">
    <location>
        <begin position="524"/>
        <end position="608"/>
    </location>
</feature>
<evidence type="ECO:0000313" key="6">
    <source>
        <dbReference type="EMBL" id="MBN4067509.1"/>
    </source>
</evidence>
<dbReference type="Gene3D" id="6.10.10.10">
    <property type="entry name" value="Flagellar export chaperone, C-terminal domain"/>
    <property type="match status" value="1"/>
</dbReference>
<dbReference type="SUPFAM" id="SSF64518">
    <property type="entry name" value="Phase 1 flagellin"/>
    <property type="match status" value="2"/>
</dbReference>
<dbReference type="Pfam" id="PF00700">
    <property type="entry name" value="Flagellin_C"/>
    <property type="match status" value="1"/>
</dbReference>
<dbReference type="Gene3D" id="1.20.1330.10">
    <property type="entry name" value="f41 fragment of flagellin, N-terminal domain"/>
    <property type="match status" value="2"/>
</dbReference>
<name>A0ABS3ATG3_9BACT</name>
<dbReference type="PRINTS" id="PR00207">
    <property type="entry name" value="FLAGELLIN"/>
</dbReference>
<dbReference type="Pfam" id="PF00669">
    <property type="entry name" value="Flagellin_N"/>
    <property type="match status" value="1"/>
</dbReference>
<dbReference type="EMBL" id="JAFITR010000172">
    <property type="protein sequence ID" value="MBN4067509.1"/>
    <property type="molecule type" value="Genomic_DNA"/>
</dbReference>
<keyword evidence="2 3" id="KW-0975">Bacterial flagellum</keyword>
<comment type="function">
    <text evidence="3">Flagellin is the subunit protein which polymerizes to form the filaments of bacterial flagella.</text>
</comment>
<dbReference type="InterPro" id="IPR042187">
    <property type="entry name" value="Flagellin_C_sub2"/>
</dbReference>
<evidence type="ECO:0000256" key="3">
    <source>
        <dbReference type="RuleBase" id="RU362073"/>
    </source>
</evidence>
<organism evidence="6 7">
    <name type="scientific">Simkania negevensis</name>
    <dbReference type="NCBI Taxonomy" id="83561"/>
    <lineage>
        <taxon>Bacteria</taxon>
        <taxon>Pseudomonadati</taxon>
        <taxon>Chlamydiota</taxon>
        <taxon>Chlamydiia</taxon>
        <taxon>Parachlamydiales</taxon>
        <taxon>Simkaniaceae</taxon>
        <taxon>Simkania</taxon>
    </lineage>
</organism>
<evidence type="ECO:0000256" key="1">
    <source>
        <dbReference type="ARBA" id="ARBA00005709"/>
    </source>
</evidence>
<accession>A0ABS3ATG3</accession>
<protein>
    <recommendedName>
        <fullName evidence="3">Flagellin</fullName>
    </recommendedName>
</protein>
<dbReference type="PANTHER" id="PTHR42792">
    <property type="entry name" value="FLAGELLIN"/>
    <property type="match status" value="1"/>
</dbReference>
<evidence type="ECO:0000313" key="7">
    <source>
        <dbReference type="Proteomes" id="UP000722121"/>
    </source>
</evidence>
<reference evidence="6 7" key="1">
    <citation type="submission" date="2021-02" db="EMBL/GenBank/DDBJ databases">
        <title>Activity-based single-cell genomes from oceanic crustal fluid captures similar information to metagenomic and metatranscriptomic surveys with orders of magnitude less sampling.</title>
        <authorList>
            <person name="D'Angelo T.S."/>
            <person name="Orcutt B.N."/>
        </authorList>
    </citation>
    <scope>NUCLEOTIDE SEQUENCE [LARGE SCALE GENOMIC DNA]</scope>
    <source>
        <strain evidence="6">AH-315-G07</strain>
    </source>
</reference>
<dbReference type="PANTHER" id="PTHR42792:SF2">
    <property type="entry name" value="FLAGELLIN"/>
    <property type="match status" value="1"/>
</dbReference>
<dbReference type="InterPro" id="IPR001492">
    <property type="entry name" value="Flagellin"/>
</dbReference>
<dbReference type="InterPro" id="IPR001029">
    <property type="entry name" value="Flagellin_N"/>
</dbReference>
<comment type="subcellular location">
    <subcellularLocation>
        <location evidence="3">Secreted</location>
    </subcellularLocation>
    <subcellularLocation>
        <location evidence="3">Bacterial flagellum</location>
    </subcellularLocation>
</comment>
<dbReference type="InterPro" id="IPR046358">
    <property type="entry name" value="Flagellin_C"/>
</dbReference>
<comment type="similarity">
    <text evidence="1 3">Belongs to the bacterial flagellin family.</text>
</comment>
<sequence length="609" mass="65271">MIVANNAAFRLFVSKYKTQTNRFQTSMQKISSGERFIVPGEAPADLGISERLRAQVSNAEEAARVSQNAVNMLQSTDTWMQQVNNILDRMSELAIAASDGSKNDGDRTNLNLEFQQLKTEIGRISEAGKYNGLSVNNKVAVSVWDAVDNRIVYSQADGTEEKKLPFIMGSGNTAANGVHYAFETSVQGSVGNFIFSKDGKKLFYIAQQSVASGISGGVTLTAQQTLMQLDINSNTIRTLNLASTGLTTSPGNQISFAIDEIGRIWISNPSAVGGNFNVNLLDSTALQLDSGGTATDDWVGGVNIASGHSQFAVHDNFIYFISDPGTTARQFVKQNIFDRADRQVLIGDLSGLVQYTPRDTYSISQDGQYMAFESNNASGYFLNVVNTETSQKATMRIGDSANSIVALQFDANNQVYWTDTGGTSDANAIKRARIEFGDQPKIENVTTIKESNIGRLGAYSSAIATTNGLGLNVLGGSPGSLYDFQVGPDSGQMVTFTTGDATLVGLGIANTNVQTIKAAQKAISKTQKAIDLVANQRAIIGSEVSRLIYTLAGNTGYADGIAAAESRIRDVDFAQESAELARAQVMAQASTAMLSQFNAFQQNVLSLLQ</sequence>
<evidence type="ECO:0000256" key="2">
    <source>
        <dbReference type="ARBA" id="ARBA00023143"/>
    </source>
</evidence>
<dbReference type="Proteomes" id="UP000722121">
    <property type="component" value="Unassembled WGS sequence"/>
</dbReference>
<keyword evidence="3" id="KW-0964">Secreted</keyword>
<evidence type="ECO:0000259" key="4">
    <source>
        <dbReference type="Pfam" id="PF00669"/>
    </source>
</evidence>
<evidence type="ECO:0000259" key="5">
    <source>
        <dbReference type="Pfam" id="PF00700"/>
    </source>
</evidence>
<feature type="domain" description="Flagellin N-terminal" evidence="4">
    <location>
        <begin position="17"/>
        <end position="132"/>
    </location>
</feature>
<gene>
    <name evidence="6" type="ORF">JYU14_05435</name>
</gene>
<proteinExistence type="inferred from homology"/>
<keyword evidence="7" id="KW-1185">Reference proteome</keyword>
<comment type="caution">
    <text evidence="6">The sequence shown here is derived from an EMBL/GenBank/DDBJ whole genome shotgun (WGS) entry which is preliminary data.</text>
</comment>